<comment type="caution">
    <text evidence="1">The sequence shown here is derived from an EMBL/GenBank/DDBJ whole genome shotgun (WGS) entry which is preliminary data.</text>
</comment>
<keyword evidence="2" id="KW-1185">Reference proteome</keyword>
<reference evidence="1 2" key="1">
    <citation type="submission" date="2016-07" db="EMBL/GenBank/DDBJ databases">
        <title>Pervasive Adenine N6-methylation of Active Genes in Fungi.</title>
        <authorList>
            <consortium name="DOE Joint Genome Institute"/>
            <person name="Mondo S.J."/>
            <person name="Dannebaum R.O."/>
            <person name="Kuo R.C."/>
            <person name="Labutti K."/>
            <person name="Haridas S."/>
            <person name="Kuo A."/>
            <person name="Salamov A."/>
            <person name="Ahrendt S.R."/>
            <person name="Lipzen A."/>
            <person name="Sullivan W."/>
            <person name="Andreopoulos W.B."/>
            <person name="Clum A."/>
            <person name="Lindquist E."/>
            <person name="Daum C."/>
            <person name="Ramamoorthy G.K."/>
            <person name="Gryganskyi A."/>
            <person name="Culley D."/>
            <person name="Magnuson J.K."/>
            <person name="James T.Y."/>
            <person name="O'Malley M.A."/>
            <person name="Stajich J.E."/>
            <person name="Spatafora J.W."/>
            <person name="Visel A."/>
            <person name="Grigoriev I.V."/>
        </authorList>
    </citation>
    <scope>NUCLEOTIDE SEQUENCE [LARGE SCALE GENOMIC DNA]</scope>
    <source>
        <strain evidence="1 2">JEL800</strain>
    </source>
</reference>
<protein>
    <submittedName>
        <fullName evidence="1">Uncharacterized protein</fullName>
    </submittedName>
</protein>
<dbReference type="OrthoDB" id="10348000at2759"/>
<dbReference type="Proteomes" id="UP000193642">
    <property type="component" value="Unassembled WGS sequence"/>
</dbReference>
<sequence>MLQEESQAPPPTLFTETPIFSTGRNSILGYSIACPDCNARLLPCESCDQLMAYNTLANQCTNVIHQPAVIAANDLDLPSAFCIHCGCLNVRDDTMRARAGLDSVWPLDERVMVCVCRSYLGVFYGC</sequence>
<evidence type="ECO:0000313" key="2">
    <source>
        <dbReference type="Proteomes" id="UP000193642"/>
    </source>
</evidence>
<dbReference type="EMBL" id="MCGO01000013">
    <property type="protein sequence ID" value="ORY47657.1"/>
    <property type="molecule type" value="Genomic_DNA"/>
</dbReference>
<organism evidence="1 2">
    <name type="scientific">Rhizoclosmatium globosum</name>
    <dbReference type="NCBI Taxonomy" id="329046"/>
    <lineage>
        <taxon>Eukaryota</taxon>
        <taxon>Fungi</taxon>
        <taxon>Fungi incertae sedis</taxon>
        <taxon>Chytridiomycota</taxon>
        <taxon>Chytridiomycota incertae sedis</taxon>
        <taxon>Chytridiomycetes</taxon>
        <taxon>Chytridiales</taxon>
        <taxon>Chytriomycetaceae</taxon>
        <taxon>Rhizoclosmatium</taxon>
    </lineage>
</organism>
<accession>A0A1Y2CL22</accession>
<gene>
    <name evidence="1" type="ORF">BCR33DRAFT_714756</name>
</gene>
<evidence type="ECO:0000313" key="1">
    <source>
        <dbReference type="EMBL" id="ORY47657.1"/>
    </source>
</evidence>
<name>A0A1Y2CL22_9FUNG</name>
<dbReference type="AlphaFoldDB" id="A0A1Y2CL22"/>
<proteinExistence type="predicted"/>